<gene>
    <name evidence="1" type="ORF">SAMN04487936_102225</name>
</gene>
<reference evidence="2" key="1">
    <citation type="submission" date="2016-10" db="EMBL/GenBank/DDBJ databases">
        <authorList>
            <person name="Varghese N."/>
            <person name="Submissions S."/>
        </authorList>
    </citation>
    <scope>NUCLEOTIDE SEQUENCE [LARGE SCALE GENOMIC DNA]</scope>
    <source>
        <strain evidence="2">CGMCC 1.3704</strain>
    </source>
</reference>
<dbReference type="RefSeq" id="WP_075035321.1">
    <property type="nucleotide sequence ID" value="NZ_FOSB01000002.1"/>
</dbReference>
<dbReference type="AlphaFoldDB" id="A0A1I3RFQ2"/>
<keyword evidence="2" id="KW-1185">Reference proteome</keyword>
<protein>
    <recommendedName>
        <fullName evidence="3">AraC family transcriptional regulator</fullName>
    </recommendedName>
</protein>
<evidence type="ECO:0008006" key="3">
    <source>
        <dbReference type="Google" id="ProtNLM"/>
    </source>
</evidence>
<dbReference type="EMBL" id="FOSB01000002">
    <property type="protein sequence ID" value="SFJ45085.1"/>
    <property type="molecule type" value="Genomic_DNA"/>
</dbReference>
<dbReference type="OrthoDB" id="9801721at2"/>
<proteinExistence type="predicted"/>
<evidence type="ECO:0000313" key="2">
    <source>
        <dbReference type="Proteomes" id="UP000183557"/>
    </source>
</evidence>
<evidence type="ECO:0000313" key="1">
    <source>
        <dbReference type="EMBL" id="SFJ45085.1"/>
    </source>
</evidence>
<dbReference type="Proteomes" id="UP000183557">
    <property type="component" value="Unassembled WGS sequence"/>
</dbReference>
<accession>A0A1I3RFQ2</accession>
<name>A0A1I3RFQ2_HALDA</name>
<organism evidence="1 2">
    <name type="scientific">Halobacillus dabanensis</name>
    <dbReference type="NCBI Taxonomy" id="240302"/>
    <lineage>
        <taxon>Bacteria</taxon>
        <taxon>Bacillati</taxon>
        <taxon>Bacillota</taxon>
        <taxon>Bacilli</taxon>
        <taxon>Bacillales</taxon>
        <taxon>Bacillaceae</taxon>
        <taxon>Halobacillus</taxon>
    </lineage>
</organism>
<sequence length="218" mass="25398">MNTLHILNGEEMKSVFQRTGYLRGESMVPFNEAMCVGKTCEKIFSEEFIKTRALTHGVSESDYRRITVENLEAVFHQEKQNLKLWFDGDMFCQINLLTLLGWLDQIGFEGNVELCIVNELFEPMDSYPLEILDHHSLYKQVLMDKALPSRISLPPLRKGIELYLNYCKDDNELVRFIKDHPDTPENRLIQSMLVKFREYGLGDLQYADLIKNIRAANE</sequence>